<proteinExistence type="predicted"/>
<evidence type="ECO:0000313" key="3">
    <source>
        <dbReference type="Proteomes" id="UP000028030"/>
    </source>
</evidence>
<evidence type="ECO:0000256" key="1">
    <source>
        <dbReference type="SAM" id="Phobius"/>
    </source>
</evidence>
<feature type="transmembrane region" description="Helical" evidence="1">
    <location>
        <begin position="12"/>
        <end position="32"/>
    </location>
</feature>
<gene>
    <name evidence="2" type="ORF">SK642_1157</name>
</gene>
<name>A0A081QAC7_STRMT</name>
<dbReference type="EMBL" id="JPFW01000008">
    <property type="protein sequence ID" value="KEQ39900.1"/>
    <property type="molecule type" value="Genomic_DNA"/>
</dbReference>
<evidence type="ECO:0000313" key="2">
    <source>
        <dbReference type="EMBL" id="KEQ39900.1"/>
    </source>
</evidence>
<dbReference type="Proteomes" id="UP000028030">
    <property type="component" value="Unassembled WGS sequence"/>
</dbReference>
<keyword evidence="1" id="KW-0812">Transmembrane</keyword>
<dbReference type="AlphaFoldDB" id="A0A081QAC7"/>
<organism evidence="2 3">
    <name type="scientific">Streptococcus mitis</name>
    <dbReference type="NCBI Taxonomy" id="28037"/>
    <lineage>
        <taxon>Bacteria</taxon>
        <taxon>Bacillati</taxon>
        <taxon>Bacillota</taxon>
        <taxon>Bacilli</taxon>
        <taxon>Lactobacillales</taxon>
        <taxon>Streptococcaceae</taxon>
        <taxon>Streptococcus</taxon>
        <taxon>Streptococcus mitis group</taxon>
    </lineage>
</organism>
<keyword evidence="1" id="KW-0472">Membrane</keyword>
<sequence length="42" mass="5062">MFTKIKNSMFNFCMFIMVIYSFLLSYFLSYFINFGVKSLLLV</sequence>
<protein>
    <submittedName>
        <fullName evidence="2">Putative membrane protein</fullName>
    </submittedName>
</protein>
<keyword evidence="1" id="KW-1133">Transmembrane helix</keyword>
<comment type="caution">
    <text evidence="2">The sequence shown here is derived from an EMBL/GenBank/DDBJ whole genome shotgun (WGS) entry which is preliminary data.</text>
</comment>
<accession>A0A081QAC7</accession>
<reference evidence="2 3" key="1">
    <citation type="submission" date="2014-05" db="EMBL/GenBank/DDBJ databases">
        <authorList>
            <person name="Daugherty S.C."/>
            <person name="Tallon L.J."/>
            <person name="Sadzewicz L."/>
            <person name="Kilian M."/>
            <person name="Tettelin H."/>
        </authorList>
    </citation>
    <scope>NUCLEOTIDE SEQUENCE [LARGE SCALE GENOMIC DNA]</scope>
    <source>
        <strain evidence="2 3">SK642</strain>
    </source>
</reference>